<evidence type="ECO:0000313" key="16">
    <source>
        <dbReference type="EMBL" id="CCJ30117.1"/>
    </source>
</evidence>
<comment type="subcellular location">
    <subcellularLocation>
        <location evidence="2">Mitochondrion inner membrane</location>
        <topology evidence="2">Single-pass membrane protein</topology>
        <orientation evidence="2">Intermembrane side</orientation>
    </subcellularLocation>
</comment>
<dbReference type="Proteomes" id="UP000010422">
    <property type="component" value="Unassembled WGS sequence"/>
</dbReference>
<keyword evidence="3 15" id="KW-0812">Transmembrane</keyword>
<dbReference type="GO" id="GO:0005507">
    <property type="term" value="F:copper ion binding"/>
    <property type="evidence" value="ECO:0007669"/>
    <property type="project" value="InterPro"/>
</dbReference>
<keyword evidence="5" id="KW-0809">Transit peptide</keyword>
<dbReference type="GO" id="GO:0005759">
    <property type="term" value="C:mitochondrial matrix"/>
    <property type="evidence" value="ECO:0007669"/>
    <property type="project" value="UniProtKB-ARBA"/>
</dbReference>
<evidence type="ECO:0000256" key="14">
    <source>
        <dbReference type="ARBA" id="ARBA00065979"/>
    </source>
</evidence>
<evidence type="ECO:0000256" key="2">
    <source>
        <dbReference type="ARBA" id="ARBA00004243"/>
    </source>
</evidence>
<keyword evidence="6 15" id="KW-1133">Transmembrane helix</keyword>
<evidence type="ECO:0000256" key="13">
    <source>
        <dbReference type="ARBA" id="ARBA00061641"/>
    </source>
</evidence>
<evidence type="ECO:0008006" key="18">
    <source>
        <dbReference type="Google" id="ProtNLM"/>
    </source>
</evidence>
<keyword evidence="8" id="KW-0479">Metal-binding</keyword>
<comment type="caution">
    <text evidence="16">The sequence shown here is derived from an EMBL/GenBank/DDBJ whole genome shotgun (WGS) entry which is preliminary data.</text>
</comment>
<dbReference type="PANTHER" id="PTHR21320:SF3">
    <property type="entry name" value="CYTOCHROME C OXIDASE ASSEMBLY PROTEIN COX11, MITOCHONDRIAL-RELATED"/>
    <property type="match status" value="1"/>
</dbReference>
<evidence type="ECO:0000313" key="17">
    <source>
        <dbReference type="Proteomes" id="UP000010422"/>
    </source>
</evidence>
<dbReference type="Pfam" id="PF04442">
    <property type="entry name" value="CtaG_Cox11"/>
    <property type="match status" value="1"/>
</dbReference>
<comment type="function">
    <text evidence="11">Mitochondrial ribosome (mitoribosome) assembly factor. Binds at the interface of the head and body domains of the mitochondrial small ribosomal subunit (mt-SSU), occluding the mRNA channel and preventing compaction of the head domain towards the body. Probable inactive methyltransferase: retains the characteristic folding and ability to bind S-adenosyl-L-methionine, but it probably lost its methyltransferase activity.</text>
</comment>
<accession>L0PD11</accession>
<evidence type="ECO:0000256" key="12">
    <source>
        <dbReference type="ARBA" id="ARBA00061184"/>
    </source>
</evidence>
<reference evidence="16 17" key="1">
    <citation type="journal article" date="2012" name="MBio">
        <title>De novo assembly of the Pneumocystis jirovecii genome from a single bronchoalveolar lavage fluid specimen from a patient.</title>
        <authorList>
            <person name="Cisse O.H."/>
            <person name="Pagni M."/>
            <person name="Hauser P.M."/>
        </authorList>
    </citation>
    <scope>NUCLEOTIDE SEQUENCE [LARGE SCALE GENOMIC DNA]</scope>
    <source>
        <strain evidence="16 17">SE8</strain>
    </source>
</reference>
<dbReference type="GO" id="GO:0005743">
    <property type="term" value="C:mitochondrial inner membrane"/>
    <property type="evidence" value="ECO:0007669"/>
    <property type="project" value="UniProtKB-SubCell"/>
</dbReference>
<dbReference type="AlphaFoldDB" id="L0PD11"/>
<sequence length="234" mass="27116">MSFIKKPFMFILSDFQGVKLKRSDNIMIFHYRKYIKAFEFSGLPFPYRFSRFLYDQPKTRFKKHNQSVLFYTCSVLIGILGISYASVPLYRMVCQKMGWAGMPVIDVSKFTPDKMIPIENAKRIRVTFNADVSDTLEWKFVPLQKEIYVLPGETALAFYTAHNKSDHDIIGISTYSVSPPQAASYFSKIACFCFEEQKLNSGESVDMPVCIKNNFHINYSSHEEVNKLVEKKKI</sequence>
<keyword evidence="4" id="KW-0999">Mitochondrion inner membrane</keyword>
<dbReference type="STRING" id="1209962.L0PD11"/>
<evidence type="ECO:0000256" key="1">
    <source>
        <dbReference type="ARBA" id="ARBA00004007"/>
    </source>
</evidence>
<dbReference type="GO" id="GO:0051536">
    <property type="term" value="F:iron-sulfur cluster binding"/>
    <property type="evidence" value="ECO:0007669"/>
    <property type="project" value="UniProtKB-KW"/>
</dbReference>
<evidence type="ECO:0000256" key="5">
    <source>
        <dbReference type="ARBA" id="ARBA00022946"/>
    </source>
</evidence>
<dbReference type="VEuPathDB" id="FungiDB:PNEJI1_001499"/>
<protein>
    <recommendedName>
        <fullName evidence="18">Cytochrome c oxidase assembly protein CtaG/Cox11</fullName>
    </recommendedName>
</protein>
<evidence type="ECO:0000256" key="7">
    <source>
        <dbReference type="ARBA" id="ARBA00023004"/>
    </source>
</evidence>
<dbReference type="InParanoid" id="L0PD11"/>
<dbReference type="PANTHER" id="PTHR21320">
    <property type="entry name" value="CYTOCHROME C OXIDASE ASSEMBLY PROTEIN COX11-RELATED"/>
    <property type="match status" value="1"/>
</dbReference>
<evidence type="ECO:0000256" key="4">
    <source>
        <dbReference type="ARBA" id="ARBA00022792"/>
    </source>
</evidence>
<dbReference type="SUPFAM" id="SSF110111">
    <property type="entry name" value="Ctag/Cox11"/>
    <property type="match status" value="1"/>
</dbReference>
<keyword evidence="7" id="KW-0408">Iron</keyword>
<keyword evidence="9" id="KW-0496">Mitochondrion</keyword>
<keyword evidence="8" id="KW-0411">Iron-sulfur</keyword>
<evidence type="ECO:0000256" key="11">
    <source>
        <dbReference type="ARBA" id="ARBA00045681"/>
    </source>
</evidence>
<dbReference type="FunFam" id="2.60.370.10:FF:000001">
    <property type="entry name" value="COX11 cytochrome c oxidase assembly homolog"/>
    <property type="match status" value="1"/>
</dbReference>
<evidence type="ECO:0000256" key="8">
    <source>
        <dbReference type="ARBA" id="ARBA00023014"/>
    </source>
</evidence>
<gene>
    <name evidence="16" type="ORF">PNEJI1_001499</name>
</gene>
<dbReference type="Gene3D" id="2.60.370.10">
    <property type="entry name" value="Ctag/Cox11"/>
    <property type="match status" value="1"/>
</dbReference>
<comment type="function">
    <text evidence="1">Exerts its effect at some terminal stage of cytochrome c oxidase synthesis, probably by being involved in the insertion of the copper B into subunit I.</text>
</comment>
<organism evidence="17">
    <name type="scientific">Pneumocystis jirovecii</name>
    <name type="common">Human pneumocystis pneumonia agent</name>
    <dbReference type="NCBI Taxonomy" id="42068"/>
    <lineage>
        <taxon>Eukaryota</taxon>
        <taxon>Fungi</taxon>
        <taxon>Dikarya</taxon>
        <taxon>Ascomycota</taxon>
        <taxon>Taphrinomycotina</taxon>
        <taxon>Pneumocystomycetes</taxon>
        <taxon>Pneumocystaceae</taxon>
        <taxon>Pneumocystis</taxon>
    </lineage>
</organism>
<dbReference type="InterPro" id="IPR007533">
    <property type="entry name" value="Cyt_c_oxidase_assmbl_CtaG"/>
</dbReference>
<comment type="similarity">
    <text evidence="12">In the N-terminal section; belongs to the methyltransferase superfamily. Rsm22 family.</text>
</comment>
<dbReference type="InterPro" id="IPR023471">
    <property type="entry name" value="CtaG/Cox11_dom_sf"/>
</dbReference>
<comment type="similarity">
    <text evidence="13">In the C-terminal section; belongs to the COX11/CtaG family.</text>
</comment>
<comment type="subunit">
    <text evidence="14">Associates with the mitochondrial ribosome (mitoribosome). Only transiently interacts with the mitoribosome.</text>
</comment>
<evidence type="ECO:0000256" key="9">
    <source>
        <dbReference type="ARBA" id="ARBA00023128"/>
    </source>
</evidence>
<keyword evidence="10 15" id="KW-0472">Membrane</keyword>
<feature type="transmembrane region" description="Helical" evidence="15">
    <location>
        <begin position="68"/>
        <end position="87"/>
    </location>
</feature>
<name>L0PD11_PNEJI</name>
<evidence type="ECO:0000256" key="10">
    <source>
        <dbReference type="ARBA" id="ARBA00023136"/>
    </source>
</evidence>
<evidence type="ECO:0000256" key="15">
    <source>
        <dbReference type="SAM" id="Phobius"/>
    </source>
</evidence>
<dbReference type="EMBL" id="CAKM01000235">
    <property type="protein sequence ID" value="CCJ30117.1"/>
    <property type="molecule type" value="Genomic_DNA"/>
</dbReference>
<proteinExistence type="inferred from homology"/>
<evidence type="ECO:0000256" key="3">
    <source>
        <dbReference type="ARBA" id="ARBA00022692"/>
    </source>
</evidence>
<evidence type="ECO:0000256" key="6">
    <source>
        <dbReference type="ARBA" id="ARBA00022989"/>
    </source>
</evidence>